<dbReference type="KEGG" id="hbs:IPV69_11330"/>
<keyword evidence="2" id="KW-1185">Reference proteome</keyword>
<proteinExistence type="predicted"/>
<reference evidence="1 2" key="1">
    <citation type="submission" date="2020-10" db="EMBL/GenBank/DDBJ databases">
        <title>Wide distribution of Phycisphaera-like planctomycetes from WD2101 soil group in peatlands and genome analysis of the first cultivated representative.</title>
        <authorList>
            <person name="Dedysh S.N."/>
            <person name="Beletsky A.V."/>
            <person name="Ivanova A."/>
            <person name="Kulichevskaya I.S."/>
            <person name="Suzina N.E."/>
            <person name="Philippov D.A."/>
            <person name="Rakitin A.L."/>
            <person name="Mardanov A.V."/>
            <person name="Ravin N.V."/>
        </authorList>
    </citation>
    <scope>NUCLEOTIDE SEQUENCE [LARGE SCALE GENOMIC DNA]</scope>
    <source>
        <strain evidence="1 2">M1803</strain>
    </source>
</reference>
<gene>
    <name evidence="1" type="ORF">IPV69_11330</name>
</gene>
<dbReference type="RefSeq" id="WP_206295221.1">
    <property type="nucleotide sequence ID" value="NZ_CP063458.1"/>
</dbReference>
<evidence type="ECO:0000313" key="1">
    <source>
        <dbReference type="EMBL" id="QOV91902.1"/>
    </source>
</evidence>
<evidence type="ECO:0000313" key="2">
    <source>
        <dbReference type="Proteomes" id="UP000593765"/>
    </source>
</evidence>
<sequence length="121" mass="13499">MTMTQRPIGDAANDPQPIEGLERIQPLLGRWAGGMASLWTYSISHGKLVLRLARPTVRGNLHLICYDCRRISAPTVWGGINIQVAAEDTPEGRRYVIRDDSNKVEIRCGVLTAQENVEPIY</sequence>
<dbReference type="Proteomes" id="UP000593765">
    <property type="component" value="Chromosome"/>
</dbReference>
<protein>
    <submittedName>
        <fullName evidence="1">Uncharacterized protein</fullName>
    </submittedName>
</protein>
<name>A0A7M2X398_9BACT</name>
<dbReference type="EMBL" id="CP063458">
    <property type="protein sequence ID" value="QOV91902.1"/>
    <property type="molecule type" value="Genomic_DNA"/>
</dbReference>
<accession>A0A7M2X398</accession>
<organism evidence="1 2">
    <name type="scientific">Humisphaera borealis</name>
    <dbReference type="NCBI Taxonomy" id="2807512"/>
    <lineage>
        <taxon>Bacteria</taxon>
        <taxon>Pseudomonadati</taxon>
        <taxon>Planctomycetota</taxon>
        <taxon>Phycisphaerae</taxon>
        <taxon>Tepidisphaerales</taxon>
        <taxon>Tepidisphaeraceae</taxon>
        <taxon>Humisphaera</taxon>
    </lineage>
</organism>
<dbReference type="AlphaFoldDB" id="A0A7M2X398"/>